<feature type="compositionally biased region" description="Basic and acidic residues" evidence="1">
    <location>
        <begin position="233"/>
        <end position="243"/>
    </location>
</feature>
<dbReference type="VEuPathDB" id="CryptoDB:Cvel_9212"/>
<feature type="region of interest" description="Disordered" evidence="1">
    <location>
        <begin position="61"/>
        <end position="154"/>
    </location>
</feature>
<gene>
    <name evidence="2" type="ORF">Cvel_9212</name>
</gene>
<feature type="compositionally biased region" description="Low complexity" evidence="1">
    <location>
        <begin position="78"/>
        <end position="92"/>
    </location>
</feature>
<dbReference type="EMBL" id="CDMZ01004231">
    <property type="protein sequence ID" value="CEM49098.1"/>
    <property type="molecule type" value="Genomic_DNA"/>
</dbReference>
<feature type="region of interest" description="Disordered" evidence="1">
    <location>
        <begin position="216"/>
        <end position="284"/>
    </location>
</feature>
<proteinExistence type="predicted"/>
<protein>
    <submittedName>
        <fullName evidence="2">Uncharacterized protein</fullName>
    </submittedName>
</protein>
<feature type="compositionally biased region" description="Basic and acidic residues" evidence="1">
    <location>
        <begin position="264"/>
        <end position="278"/>
    </location>
</feature>
<organism evidence="2">
    <name type="scientific">Chromera velia CCMP2878</name>
    <dbReference type="NCBI Taxonomy" id="1169474"/>
    <lineage>
        <taxon>Eukaryota</taxon>
        <taxon>Sar</taxon>
        <taxon>Alveolata</taxon>
        <taxon>Colpodellida</taxon>
        <taxon>Chromeraceae</taxon>
        <taxon>Chromera</taxon>
    </lineage>
</organism>
<feature type="compositionally biased region" description="Pro residues" evidence="1">
    <location>
        <begin position="216"/>
        <end position="226"/>
    </location>
</feature>
<accession>A0A0G4HX81</accession>
<name>A0A0G4HX81_9ALVE</name>
<dbReference type="Gene3D" id="1.20.5.2050">
    <property type="match status" value="1"/>
</dbReference>
<evidence type="ECO:0000313" key="2">
    <source>
        <dbReference type="EMBL" id="CEM49098.1"/>
    </source>
</evidence>
<feature type="compositionally biased region" description="Basic and acidic residues" evidence="1">
    <location>
        <begin position="61"/>
        <end position="71"/>
    </location>
</feature>
<sequence length="284" mass="31173">MLPGKSPKKKSGVPGVMWHTAPDFPSWVACWWDGPHRRRKHFSVKAMGDDRALQAAISFRRQMEREGKGNRPLDVSITGTSTRQRGTTSLGSVSFVDPSRESTGEVRGAGGQRSRKRKGDPELSVLTSASRHSSPPRKVSKEQQMAEIQDARKKTREEKMSLMRTLVSSLHSQPSHQVTLKDIANGMLKRHPDVPRSSFPLPFFRTDLLPVALVPEVPPTVPPLAPVPSDVGSDEKDRKKGEGEDGTDVDALPAGADRNEEEVVPVREDNHESNEDGRVGGVGD</sequence>
<dbReference type="AlphaFoldDB" id="A0A0G4HX81"/>
<evidence type="ECO:0000256" key="1">
    <source>
        <dbReference type="SAM" id="MobiDB-lite"/>
    </source>
</evidence>
<reference evidence="2" key="1">
    <citation type="submission" date="2014-11" db="EMBL/GenBank/DDBJ databases">
        <authorList>
            <person name="Otto D Thomas"/>
            <person name="Naeem Raeece"/>
        </authorList>
    </citation>
    <scope>NUCLEOTIDE SEQUENCE</scope>
</reference>